<dbReference type="GO" id="GO:0007165">
    <property type="term" value="P:signal transduction"/>
    <property type="evidence" value="ECO:0007669"/>
    <property type="project" value="UniProtKB-ARBA"/>
</dbReference>
<dbReference type="InterPro" id="IPR000961">
    <property type="entry name" value="AGC-kinase_C"/>
</dbReference>
<dbReference type="PROSITE" id="PS51285">
    <property type="entry name" value="AGC_KINASE_CTER"/>
    <property type="match status" value="1"/>
</dbReference>
<name>A0A0K3CKV3_RHOTO</name>
<evidence type="ECO:0000256" key="4">
    <source>
        <dbReference type="ARBA" id="ARBA00022741"/>
    </source>
</evidence>
<feature type="region of interest" description="Disordered" evidence="11">
    <location>
        <begin position="147"/>
        <end position="171"/>
    </location>
</feature>
<dbReference type="InterPro" id="IPR008271">
    <property type="entry name" value="Ser/Thr_kinase_AS"/>
</dbReference>
<evidence type="ECO:0000313" key="14">
    <source>
        <dbReference type="EMBL" id="CTR09090.1"/>
    </source>
</evidence>
<evidence type="ECO:0000256" key="2">
    <source>
        <dbReference type="ARBA" id="ARBA00022527"/>
    </source>
</evidence>
<comment type="similarity">
    <text evidence="10">Belongs to the protein kinase superfamily.</text>
</comment>
<dbReference type="PANTHER" id="PTHR24353">
    <property type="entry name" value="CYCLIC NUCLEOTIDE-DEPENDENT PROTEIN KINASE"/>
    <property type="match status" value="1"/>
</dbReference>
<dbReference type="SMART" id="SM00133">
    <property type="entry name" value="S_TK_X"/>
    <property type="match status" value="1"/>
</dbReference>
<organism evidence="14 15">
    <name type="scientific">Rhodotorula toruloides</name>
    <name type="common">Yeast</name>
    <name type="synonym">Rhodosporidium toruloides</name>
    <dbReference type="NCBI Taxonomy" id="5286"/>
    <lineage>
        <taxon>Eukaryota</taxon>
        <taxon>Fungi</taxon>
        <taxon>Dikarya</taxon>
        <taxon>Basidiomycota</taxon>
        <taxon>Pucciniomycotina</taxon>
        <taxon>Microbotryomycetes</taxon>
        <taxon>Sporidiobolales</taxon>
        <taxon>Sporidiobolaceae</taxon>
        <taxon>Rhodotorula</taxon>
    </lineage>
</organism>
<protein>
    <recommendedName>
        <fullName evidence="1">cAMP-dependent protein kinase</fullName>
        <ecNumber evidence="1">2.7.11.11</ecNumber>
    </recommendedName>
</protein>
<dbReference type="GO" id="GO:0004691">
    <property type="term" value="F:cAMP-dependent protein kinase activity"/>
    <property type="evidence" value="ECO:0007669"/>
    <property type="project" value="UniProtKB-EC"/>
</dbReference>
<dbReference type="InterPro" id="IPR011009">
    <property type="entry name" value="Kinase-like_dom_sf"/>
</dbReference>
<feature type="domain" description="AGC-kinase C-terminal" evidence="13">
    <location>
        <begin position="438"/>
        <end position="493"/>
    </location>
</feature>
<dbReference type="AlphaFoldDB" id="A0A0K3CKV3"/>
<dbReference type="FunFam" id="1.10.510.10:FF:000005">
    <property type="entry name" value="cAMP-dependent protein kinase catalytic subunit alpha"/>
    <property type="match status" value="1"/>
</dbReference>
<gene>
    <name evidence="14" type="primary">FGENESH: predicted gene_9.297</name>
    <name evidence="14" type="ORF">BN2166_0049510</name>
</gene>
<keyword evidence="14" id="KW-0240">DNA-directed RNA polymerase</keyword>
<dbReference type="SMART" id="SM00220">
    <property type="entry name" value="S_TKc"/>
    <property type="match status" value="1"/>
</dbReference>
<evidence type="ECO:0000259" key="12">
    <source>
        <dbReference type="PROSITE" id="PS50011"/>
    </source>
</evidence>
<evidence type="ECO:0000256" key="9">
    <source>
        <dbReference type="PROSITE-ProRule" id="PRU10141"/>
    </source>
</evidence>
<evidence type="ECO:0000256" key="5">
    <source>
        <dbReference type="ARBA" id="ARBA00022777"/>
    </source>
</evidence>
<evidence type="ECO:0000256" key="10">
    <source>
        <dbReference type="RuleBase" id="RU000304"/>
    </source>
</evidence>
<evidence type="ECO:0000256" key="3">
    <source>
        <dbReference type="ARBA" id="ARBA00022679"/>
    </source>
</evidence>
<dbReference type="CDD" id="cd05580">
    <property type="entry name" value="STKc_PKA_like"/>
    <property type="match status" value="1"/>
</dbReference>
<dbReference type="GO" id="GO:0005634">
    <property type="term" value="C:nucleus"/>
    <property type="evidence" value="ECO:0007669"/>
    <property type="project" value="TreeGrafter"/>
</dbReference>
<dbReference type="SUPFAM" id="SSF56112">
    <property type="entry name" value="Protein kinase-like (PK-like)"/>
    <property type="match status" value="1"/>
</dbReference>
<comment type="catalytic activity">
    <reaction evidence="8">
        <text>L-seryl-[protein] + ATP = O-phospho-L-seryl-[protein] + ADP + H(+)</text>
        <dbReference type="Rhea" id="RHEA:17989"/>
        <dbReference type="Rhea" id="RHEA-COMP:9863"/>
        <dbReference type="Rhea" id="RHEA-COMP:11604"/>
        <dbReference type="ChEBI" id="CHEBI:15378"/>
        <dbReference type="ChEBI" id="CHEBI:29999"/>
        <dbReference type="ChEBI" id="CHEBI:30616"/>
        <dbReference type="ChEBI" id="CHEBI:83421"/>
        <dbReference type="ChEBI" id="CHEBI:456216"/>
        <dbReference type="EC" id="2.7.11.11"/>
    </reaction>
</comment>
<sequence length="493" mass="53958">MGLLSRKKTNTAQSSSQPAQAPPPISAPLPSSHQQQQPPSISTTDYSSAKKYPPSTGSGGAYAAQQQPSPPRSPVEAGYAHHGKQQSQSYRPQSSNSQNRAGGGGGGYGGGQDYGYGANGSSYAQERGYGDVEGKLGNLGINGGGNGNGAQGSADQMSVDTDMADGSNGQYGGNGGGLTDFTFIRTLGTGSFGRVHLVRSQHNGRSYAIKVLSKERVVKMKQVEHTNSEREMLERVRHPFLVNLWGTFKDSKNLYMVMDFVAGGELFSLLRKSQRFPDPVAKFFAAEVALALDYLHSLDIIYRDLKPENILLGADGHVKITDFGFAKHVPDITWTLCGTPDYLAPEIVQSRGYNKSVDWYALGVLMFEMLAGYPPFFTEDSNPMRLYEKIISGKIRYPAYFTPEAKDLLKSLLTTDITKRFGNLANGSRDIFGHVWFQEVDWERLYRKEIPAPYVPKVEGDWDASNFDAYPEVDLSEYGSSGPDPHGHLFPLF</sequence>
<dbReference type="Gene3D" id="1.10.510.10">
    <property type="entry name" value="Transferase(Phosphotransferase) domain 1"/>
    <property type="match status" value="1"/>
</dbReference>
<accession>A0A0K3CKV3</accession>
<evidence type="ECO:0000313" key="15">
    <source>
        <dbReference type="Proteomes" id="UP000199069"/>
    </source>
</evidence>
<dbReference type="GO" id="GO:0005952">
    <property type="term" value="C:cAMP-dependent protein kinase complex"/>
    <property type="evidence" value="ECO:0007669"/>
    <property type="project" value="TreeGrafter"/>
</dbReference>
<dbReference type="GO" id="GO:0000428">
    <property type="term" value="C:DNA-directed RNA polymerase complex"/>
    <property type="evidence" value="ECO:0007669"/>
    <property type="project" value="UniProtKB-KW"/>
</dbReference>
<evidence type="ECO:0000256" key="8">
    <source>
        <dbReference type="ARBA" id="ARBA00047454"/>
    </source>
</evidence>
<keyword evidence="14" id="KW-0804">Transcription</keyword>
<comment type="catalytic activity">
    <reaction evidence="7">
        <text>L-threonyl-[protein] + ATP = O-phospho-L-threonyl-[protein] + ADP + H(+)</text>
        <dbReference type="Rhea" id="RHEA:46608"/>
        <dbReference type="Rhea" id="RHEA-COMP:11060"/>
        <dbReference type="Rhea" id="RHEA-COMP:11605"/>
        <dbReference type="ChEBI" id="CHEBI:15378"/>
        <dbReference type="ChEBI" id="CHEBI:30013"/>
        <dbReference type="ChEBI" id="CHEBI:30616"/>
        <dbReference type="ChEBI" id="CHEBI:61977"/>
        <dbReference type="ChEBI" id="CHEBI:456216"/>
        <dbReference type="EC" id="2.7.11.11"/>
    </reaction>
</comment>
<keyword evidence="3" id="KW-0808">Transferase</keyword>
<feature type="domain" description="Protein kinase" evidence="12">
    <location>
        <begin position="181"/>
        <end position="437"/>
    </location>
</feature>
<evidence type="ECO:0000256" key="11">
    <source>
        <dbReference type="SAM" id="MobiDB-lite"/>
    </source>
</evidence>
<dbReference type="InterPro" id="IPR017441">
    <property type="entry name" value="Protein_kinase_ATP_BS"/>
</dbReference>
<feature type="region of interest" description="Disordered" evidence="11">
    <location>
        <begin position="1"/>
        <end position="108"/>
    </location>
</feature>
<dbReference type="PANTHER" id="PTHR24353:SF153">
    <property type="entry name" value="CAMP-DEPENDENT PROTEIN KINASE CATALYTIC SUBUNIT 1"/>
    <property type="match status" value="1"/>
</dbReference>
<dbReference type="OMA" id="IKWPAYF"/>
<dbReference type="Pfam" id="PF00069">
    <property type="entry name" value="Pkinase"/>
    <property type="match status" value="1"/>
</dbReference>
<dbReference type="STRING" id="5286.A0A0K3CKV3"/>
<dbReference type="EC" id="2.7.11.11" evidence="1"/>
<dbReference type="InterPro" id="IPR000719">
    <property type="entry name" value="Prot_kinase_dom"/>
</dbReference>
<evidence type="ECO:0000256" key="6">
    <source>
        <dbReference type="ARBA" id="ARBA00022840"/>
    </source>
</evidence>
<dbReference type="PROSITE" id="PS00108">
    <property type="entry name" value="PROTEIN_KINASE_ST"/>
    <property type="match status" value="1"/>
</dbReference>
<evidence type="ECO:0000256" key="1">
    <source>
        <dbReference type="ARBA" id="ARBA00012444"/>
    </source>
</evidence>
<feature type="compositionally biased region" description="Low complexity" evidence="11">
    <location>
        <begin position="28"/>
        <end position="40"/>
    </location>
</feature>
<dbReference type="PROSITE" id="PS00107">
    <property type="entry name" value="PROTEIN_KINASE_ATP"/>
    <property type="match status" value="1"/>
</dbReference>
<dbReference type="EMBL" id="CWKI01000009">
    <property type="protein sequence ID" value="CTR09090.1"/>
    <property type="molecule type" value="Genomic_DNA"/>
</dbReference>
<dbReference type="FunFam" id="3.30.200.20:FF:000005">
    <property type="entry name" value="cAMP-dependent protein kinase catalytic subunit"/>
    <property type="match status" value="1"/>
</dbReference>
<keyword evidence="4 9" id="KW-0547">Nucleotide-binding</keyword>
<keyword evidence="5" id="KW-0418">Kinase</keyword>
<dbReference type="Proteomes" id="UP000199069">
    <property type="component" value="Unassembled WGS sequence"/>
</dbReference>
<evidence type="ECO:0000256" key="7">
    <source>
        <dbReference type="ARBA" id="ARBA00047292"/>
    </source>
</evidence>
<keyword evidence="6 9" id="KW-0067">ATP-binding</keyword>
<evidence type="ECO:0000259" key="13">
    <source>
        <dbReference type="PROSITE" id="PS51285"/>
    </source>
</evidence>
<dbReference type="Gene3D" id="3.30.200.20">
    <property type="entry name" value="Phosphorylase Kinase, domain 1"/>
    <property type="match status" value="1"/>
</dbReference>
<dbReference type="GO" id="GO:0005524">
    <property type="term" value="F:ATP binding"/>
    <property type="evidence" value="ECO:0007669"/>
    <property type="project" value="UniProtKB-UniRule"/>
</dbReference>
<reference evidence="14 15" key="1">
    <citation type="submission" date="2015-07" db="EMBL/GenBank/DDBJ databases">
        <authorList>
            <person name="Cajimat M.N.B."/>
            <person name="Milazzo M.L."/>
            <person name="Fulhorst C.F."/>
        </authorList>
    </citation>
    <scope>NUCLEOTIDE SEQUENCE [LARGE SCALE GENOMIC DNA]</scope>
    <source>
        <strain evidence="14">Single colony</strain>
    </source>
</reference>
<dbReference type="GO" id="GO:0005829">
    <property type="term" value="C:cytosol"/>
    <property type="evidence" value="ECO:0007669"/>
    <property type="project" value="TreeGrafter"/>
</dbReference>
<keyword evidence="2 10" id="KW-0723">Serine/threonine-protein kinase</keyword>
<feature type="binding site" evidence="9">
    <location>
        <position position="219"/>
    </location>
    <ligand>
        <name>ATP</name>
        <dbReference type="ChEBI" id="CHEBI:30616"/>
    </ligand>
</feature>
<feature type="compositionally biased region" description="Polar residues" evidence="11">
    <location>
        <begin position="85"/>
        <end position="100"/>
    </location>
</feature>
<keyword evidence="15" id="KW-1185">Reference proteome</keyword>
<dbReference type="PROSITE" id="PS50011">
    <property type="entry name" value="PROTEIN_KINASE_DOM"/>
    <property type="match status" value="1"/>
</dbReference>
<proteinExistence type="inferred from homology"/>